<dbReference type="Proteomes" id="UP000003039">
    <property type="component" value="Unassembled WGS sequence"/>
</dbReference>
<organism evidence="1 2">
    <name type="scientific">Comamonas testosteroni (strain DSM 14576 / KF-1)</name>
    <name type="common">Pseudomonas testosteroni</name>
    <dbReference type="NCBI Taxonomy" id="399795"/>
    <lineage>
        <taxon>Bacteria</taxon>
        <taxon>Pseudomonadati</taxon>
        <taxon>Pseudomonadota</taxon>
        <taxon>Betaproteobacteria</taxon>
        <taxon>Burkholderiales</taxon>
        <taxon>Comamonadaceae</taxon>
        <taxon>Comamonas</taxon>
    </lineage>
</organism>
<reference evidence="1 2" key="1">
    <citation type="journal article" date="2004" name="Appl. Environ. Microbiol.">
        <title>Mineralization of individual congeners of linear alkylbenzenesulfonate by defined pairs of heterotrophic bacteria.</title>
        <authorList>
            <person name="Schleheck D."/>
            <person name="Knepper T.P."/>
            <person name="Fischer K."/>
            <person name="Cook A.M."/>
        </authorList>
    </citation>
    <scope>NUCLEOTIDE SEQUENCE [LARGE SCALE GENOMIC DNA]</scope>
    <source>
        <strain evidence="2">DSM 14576 / KF-1</strain>
    </source>
</reference>
<name>B7WXB1_COMTK</name>
<dbReference type="AlphaFoldDB" id="B7WXB1"/>
<proteinExistence type="predicted"/>
<evidence type="ECO:0000313" key="1">
    <source>
        <dbReference type="EMBL" id="EED65934.1"/>
    </source>
</evidence>
<gene>
    <name evidence="1" type="ORF">CtesDRAFT_PD0880</name>
</gene>
<sequence length="68" mass="8355">MFGFIFIARRYLLLIRIRLTYGIHVFIFRQRGRNVWLIHDCYFLFLEGRSEYKNSLSVCHRLKCPDLE</sequence>
<comment type="caution">
    <text evidence="1">The sequence shown here is derived from an EMBL/GenBank/DDBJ whole genome shotgun (WGS) entry which is preliminary data.</text>
</comment>
<evidence type="ECO:0000313" key="2">
    <source>
        <dbReference type="Proteomes" id="UP000003039"/>
    </source>
</evidence>
<dbReference type="EMBL" id="AAUJ02000001">
    <property type="protein sequence ID" value="EED65934.1"/>
    <property type="molecule type" value="Genomic_DNA"/>
</dbReference>
<accession>B7WXB1</accession>
<protein>
    <submittedName>
        <fullName evidence="1">Uncharacterized protein</fullName>
    </submittedName>
</protein>